<keyword evidence="2" id="KW-0808">Transferase</keyword>
<dbReference type="GO" id="GO:0016747">
    <property type="term" value="F:acyltransferase activity, transferring groups other than amino-acyl groups"/>
    <property type="evidence" value="ECO:0007669"/>
    <property type="project" value="InterPro"/>
</dbReference>
<name>A0A839ANM5_9FLAO</name>
<dbReference type="InterPro" id="IPR016181">
    <property type="entry name" value="Acyl_CoA_acyltransferase"/>
</dbReference>
<evidence type="ECO:0000313" key="3">
    <source>
        <dbReference type="Proteomes" id="UP000563906"/>
    </source>
</evidence>
<proteinExistence type="predicted"/>
<dbReference type="Gene3D" id="3.40.630.30">
    <property type="match status" value="1"/>
</dbReference>
<keyword evidence="3" id="KW-1185">Reference proteome</keyword>
<dbReference type="PROSITE" id="PS51186">
    <property type="entry name" value="GNAT"/>
    <property type="match status" value="1"/>
</dbReference>
<dbReference type="AlphaFoldDB" id="A0A839ANM5"/>
<reference evidence="2 3" key="1">
    <citation type="submission" date="2020-07" db="EMBL/GenBank/DDBJ databases">
        <title>Bacterium isolated from marine sediment.</title>
        <authorList>
            <person name="Shang D."/>
            <person name="Du Z.-J."/>
        </authorList>
    </citation>
    <scope>NUCLEOTIDE SEQUENCE [LARGE SCALE GENOMIC DNA]</scope>
    <source>
        <strain evidence="2 3">S7007</strain>
    </source>
</reference>
<dbReference type="EMBL" id="JACGLS010000001">
    <property type="protein sequence ID" value="MBA6155331.1"/>
    <property type="molecule type" value="Genomic_DNA"/>
</dbReference>
<organism evidence="2 3">
    <name type="scientific">Tenacibaculum pelagium</name>
    <dbReference type="NCBI Taxonomy" id="2759527"/>
    <lineage>
        <taxon>Bacteria</taxon>
        <taxon>Pseudomonadati</taxon>
        <taxon>Bacteroidota</taxon>
        <taxon>Flavobacteriia</taxon>
        <taxon>Flavobacteriales</taxon>
        <taxon>Flavobacteriaceae</taxon>
        <taxon>Tenacibaculum</taxon>
    </lineage>
</organism>
<accession>A0A839ANM5</accession>
<evidence type="ECO:0000313" key="2">
    <source>
        <dbReference type="EMBL" id="MBA6155331.1"/>
    </source>
</evidence>
<protein>
    <submittedName>
        <fullName evidence="2">GNAT family N-acetyltransferase</fullName>
    </submittedName>
</protein>
<evidence type="ECO:0000259" key="1">
    <source>
        <dbReference type="PROSITE" id="PS51186"/>
    </source>
</evidence>
<dbReference type="SUPFAM" id="SSF55729">
    <property type="entry name" value="Acyl-CoA N-acyltransferases (Nat)"/>
    <property type="match status" value="1"/>
</dbReference>
<dbReference type="Proteomes" id="UP000563906">
    <property type="component" value="Unassembled WGS sequence"/>
</dbReference>
<dbReference type="Pfam" id="PF13673">
    <property type="entry name" value="Acetyltransf_10"/>
    <property type="match status" value="1"/>
</dbReference>
<gene>
    <name evidence="2" type="ORF">H3Z83_02155</name>
</gene>
<dbReference type="CDD" id="cd04301">
    <property type="entry name" value="NAT_SF"/>
    <property type="match status" value="1"/>
</dbReference>
<sequence>MIIKQITSSETLPIRHKVMWPDKLLTYVKLPNDQLGKHYGLFVNEKMTAIISVFITNNEAQFRKFATLNEFQGLGYGTLLLQNIIDLLKEEGVKKLWCNARIEKTKFYKKFNLRRTNKVYEKGGIEFVIMERYFK</sequence>
<feature type="domain" description="N-acetyltransferase" evidence="1">
    <location>
        <begin position="1"/>
        <end position="135"/>
    </location>
</feature>
<dbReference type="InterPro" id="IPR000182">
    <property type="entry name" value="GNAT_dom"/>
</dbReference>
<comment type="caution">
    <text evidence="2">The sequence shown here is derived from an EMBL/GenBank/DDBJ whole genome shotgun (WGS) entry which is preliminary data.</text>
</comment>